<evidence type="ECO:0000313" key="2">
    <source>
        <dbReference type="Proteomes" id="UP000789508"/>
    </source>
</evidence>
<proteinExistence type="predicted"/>
<comment type="caution">
    <text evidence="1">The sequence shown here is derived from an EMBL/GenBank/DDBJ whole genome shotgun (WGS) entry which is preliminary data.</text>
</comment>
<dbReference type="EMBL" id="CAJVPS010049981">
    <property type="protein sequence ID" value="CAG8767165.1"/>
    <property type="molecule type" value="Genomic_DNA"/>
</dbReference>
<evidence type="ECO:0000313" key="1">
    <source>
        <dbReference type="EMBL" id="CAG8767165.1"/>
    </source>
</evidence>
<sequence length="45" mass="5027">QMALRLEIIPKGMDKVKAHDSGNVMVLEENLVLGNHKIGSKQKQK</sequence>
<feature type="non-terminal residue" evidence="1">
    <location>
        <position position="1"/>
    </location>
</feature>
<feature type="non-terminal residue" evidence="1">
    <location>
        <position position="45"/>
    </location>
</feature>
<protein>
    <submittedName>
        <fullName evidence="1">6147_t:CDS:1</fullName>
    </submittedName>
</protein>
<gene>
    <name evidence="1" type="ORF">ALEPTO_LOCUS13940</name>
</gene>
<accession>A0A9N9NWK5</accession>
<dbReference type="Proteomes" id="UP000789508">
    <property type="component" value="Unassembled WGS sequence"/>
</dbReference>
<dbReference type="AlphaFoldDB" id="A0A9N9NWK5"/>
<keyword evidence="2" id="KW-1185">Reference proteome</keyword>
<name>A0A9N9NWK5_9GLOM</name>
<reference evidence="1" key="1">
    <citation type="submission" date="2021-06" db="EMBL/GenBank/DDBJ databases">
        <authorList>
            <person name="Kallberg Y."/>
            <person name="Tangrot J."/>
            <person name="Rosling A."/>
        </authorList>
    </citation>
    <scope>NUCLEOTIDE SEQUENCE</scope>
    <source>
        <strain evidence="1">FL130A</strain>
    </source>
</reference>
<organism evidence="1 2">
    <name type="scientific">Ambispora leptoticha</name>
    <dbReference type="NCBI Taxonomy" id="144679"/>
    <lineage>
        <taxon>Eukaryota</taxon>
        <taxon>Fungi</taxon>
        <taxon>Fungi incertae sedis</taxon>
        <taxon>Mucoromycota</taxon>
        <taxon>Glomeromycotina</taxon>
        <taxon>Glomeromycetes</taxon>
        <taxon>Archaeosporales</taxon>
        <taxon>Ambisporaceae</taxon>
        <taxon>Ambispora</taxon>
    </lineage>
</organism>